<keyword evidence="1" id="KW-0472">Membrane</keyword>
<keyword evidence="4" id="KW-1185">Reference proteome</keyword>
<feature type="transmembrane region" description="Helical" evidence="1">
    <location>
        <begin position="223"/>
        <end position="246"/>
    </location>
</feature>
<feature type="transmembrane region" description="Helical" evidence="1">
    <location>
        <begin position="34"/>
        <end position="56"/>
    </location>
</feature>
<gene>
    <name evidence="3" type="ORF">tinsulaeT_10730</name>
</gene>
<feature type="transmembrane region" description="Helical" evidence="1">
    <location>
        <begin position="124"/>
        <end position="142"/>
    </location>
</feature>
<protein>
    <recommendedName>
        <fullName evidence="2">Heparan-alpha-glucosaminide N-acetyltransferase catalytic domain-containing protein</fullName>
    </recommendedName>
</protein>
<dbReference type="InterPro" id="IPR012429">
    <property type="entry name" value="HGSNAT_cat"/>
</dbReference>
<dbReference type="EMBL" id="BSST01000001">
    <property type="protein sequence ID" value="GLX77733.1"/>
    <property type="molecule type" value="Genomic_DNA"/>
</dbReference>
<accession>A0ABQ6GP33</accession>
<proteinExistence type="predicted"/>
<feature type="transmembrane region" description="Helical" evidence="1">
    <location>
        <begin position="149"/>
        <end position="165"/>
    </location>
</feature>
<name>A0ABQ6GP33_9GAMM</name>
<keyword evidence="1" id="KW-1133">Transmembrane helix</keyword>
<evidence type="ECO:0000313" key="3">
    <source>
        <dbReference type="EMBL" id="GLX77733.1"/>
    </source>
</evidence>
<feature type="transmembrane region" description="Helical" evidence="1">
    <location>
        <begin position="68"/>
        <end position="88"/>
    </location>
</feature>
<feature type="domain" description="Heparan-alpha-glucosaminide N-acetyltransferase catalytic" evidence="2">
    <location>
        <begin position="25"/>
        <end position="237"/>
    </location>
</feature>
<organism evidence="3 4">
    <name type="scientific">Thalassotalea insulae</name>
    <dbReference type="NCBI Taxonomy" id="2056778"/>
    <lineage>
        <taxon>Bacteria</taxon>
        <taxon>Pseudomonadati</taxon>
        <taxon>Pseudomonadota</taxon>
        <taxon>Gammaproteobacteria</taxon>
        <taxon>Alteromonadales</taxon>
        <taxon>Colwelliaceae</taxon>
        <taxon>Thalassotalea</taxon>
    </lineage>
</organism>
<reference evidence="3 4" key="1">
    <citation type="submission" date="2023-03" db="EMBL/GenBank/DDBJ databases">
        <title>Draft genome sequence of Thalassotalea insulae KCTC 62186T.</title>
        <authorList>
            <person name="Sawabe T."/>
        </authorList>
    </citation>
    <scope>NUCLEOTIDE SEQUENCE [LARGE SCALE GENOMIC DNA]</scope>
    <source>
        <strain evidence="3 4">KCTC 62186</strain>
    </source>
</reference>
<sequence length="247" mass="28460">MLTTGLFINLRPYSTITKASTASVRHAGIDIMRATAVILMVIFHLAYDLNFFNVAAIDIPNGDGWREFRVLIVTLFLLSMGISLKLAYPSQLHWSKFIKRITKLGVSAVLISFASLLIVPENWIFFGIIHFIFFASLCCIAFRNSPNIALIIGGIILLVDYMQLVPRRWPFNYIEAYLPQYTNDYTAIFPWLAIPFIGIWLAHQKLFVNYPFKNIKCPKYAEFISKNALIIYLLHQPIFFAIFYLFK</sequence>
<feature type="transmembrane region" description="Helical" evidence="1">
    <location>
        <begin position="100"/>
        <end position="118"/>
    </location>
</feature>
<evidence type="ECO:0000313" key="4">
    <source>
        <dbReference type="Proteomes" id="UP001157186"/>
    </source>
</evidence>
<feature type="transmembrane region" description="Helical" evidence="1">
    <location>
        <begin position="185"/>
        <end position="202"/>
    </location>
</feature>
<evidence type="ECO:0000259" key="2">
    <source>
        <dbReference type="Pfam" id="PF07786"/>
    </source>
</evidence>
<dbReference type="Proteomes" id="UP001157186">
    <property type="component" value="Unassembled WGS sequence"/>
</dbReference>
<keyword evidence="1" id="KW-0812">Transmembrane</keyword>
<dbReference type="RefSeq" id="WP_284243626.1">
    <property type="nucleotide sequence ID" value="NZ_BSST01000001.1"/>
</dbReference>
<evidence type="ECO:0000256" key="1">
    <source>
        <dbReference type="SAM" id="Phobius"/>
    </source>
</evidence>
<comment type="caution">
    <text evidence="3">The sequence shown here is derived from an EMBL/GenBank/DDBJ whole genome shotgun (WGS) entry which is preliminary data.</text>
</comment>
<dbReference type="Pfam" id="PF07786">
    <property type="entry name" value="HGSNAT_cat"/>
    <property type="match status" value="1"/>
</dbReference>